<name>A0A0B7K2P7_BIOOC</name>
<accession>A0A0B7K2P7</accession>
<dbReference type="InterPro" id="IPR027443">
    <property type="entry name" value="IPNS-like_sf"/>
</dbReference>
<dbReference type="Pfam" id="PF07350">
    <property type="entry name" value="Gig2-like"/>
    <property type="match status" value="1"/>
</dbReference>
<evidence type="ECO:0008006" key="2">
    <source>
        <dbReference type="Google" id="ProtNLM"/>
    </source>
</evidence>
<dbReference type="AlphaFoldDB" id="A0A0B7K2P7"/>
<dbReference type="Gene3D" id="2.60.120.330">
    <property type="entry name" value="B-lactam Antibiotic, Isopenicillin N Synthase, Chain"/>
    <property type="match status" value="1"/>
</dbReference>
<organism evidence="1">
    <name type="scientific">Bionectria ochroleuca</name>
    <name type="common">Gliocladium roseum</name>
    <dbReference type="NCBI Taxonomy" id="29856"/>
    <lineage>
        <taxon>Eukaryota</taxon>
        <taxon>Fungi</taxon>
        <taxon>Dikarya</taxon>
        <taxon>Ascomycota</taxon>
        <taxon>Pezizomycotina</taxon>
        <taxon>Sordariomycetes</taxon>
        <taxon>Hypocreomycetidae</taxon>
        <taxon>Hypocreales</taxon>
        <taxon>Bionectriaceae</taxon>
        <taxon>Clonostachys</taxon>
    </lineage>
</organism>
<evidence type="ECO:0000313" key="1">
    <source>
        <dbReference type="EMBL" id="CEO49787.1"/>
    </source>
</evidence>
<dbReference type="PANTHER" id="PTHR30613">
    <property type="entry name" value="UNCHARACTERIZED PROTEIN YBIU-RELATED"/>
    <property type="match status" value="1"/>
</dbReference>
<gene>
    <name evidence="1" type="ORF">BN869_000005844_1</name>
</gene>
<protein>
    <recommendedName>
        <fullName evidence="2">DUF1479 domain protein</fullName>
    </recommendedName>
</protein>
<proteinExistence type="predicted"/>
<dbReference type="PANTHER" id="PTHR30613:SF1">
    <property type="entry name" value="DUF1479 DOMAIN PROTEIN (AFU_ORTHOLOGUE AFUA_5G09280)"/>
    <property type="match status" value="1"/>
</dbReference>
<dbReference type="SUPFAM" id="SSF51197">
    <property type="entry name" value="Clavaminate synthase-like"/>
    <property type="match status" value="1"/>
</dbReference>
<dbReference type="EMBL" id="CDPU01000016">
    <property type="protein sequence ID" value="CEO49787.1"/>
    <property type="molecule type" value="Genomic_DNA"/>
</dbReference>
<reference evidence="1" key="1">
    <citation type="submission" date="2015-01" db="EMBL/GenBank/DDBJ databases">
        <authorList>
            <person name="Durling Mikael"/>
        </authorList>
    </citation>
    <scope>NUCLEOTIDE SEQUENCE</scope>
</reference>
<dbReference type="InterPro" id="IPR010856">
    <property type="entry name" value="Gig2-like"/>
</dbReference>
<sequence length="506" mass="56381">MLRTARISALRAPRPLYTSSLLCQRRAATTDANVEKKEGDISSVFRSLSAGESTETLPERFAEVKRNLIQDPVALQNSWNRLLAHLRVETEEIAKQGSACIPEIDFSNIKNPPKDFNDALRKRGVAVIRQVVPENEARAYKEEIEQYVAANPSTKAFPPNDPQVFELYWSKPQLAARGHPNMIEAQKFLLSYYHSKDPHAPCSLQQPLTYADRLRIRQPGDAGFALGPHIDGGGVERWEKEGYGQGQVYDKIFEGKWEEFDAWELSTRLKAKQDLYNGAGACSMFRMFQAWLGMSHTGPKEGTLLVNPLLSLSTSYFLLRPFFAPKKAWASEPGSPYTPEYLDSDNWALAPPASPELQGAWPGHCQELNHVLHPHLNLPKTMVHVPRIRPGDYVAWHCDTIHAVDSVHGGKGDSSVLYIPACPTTKVNLDYVRKQRDHFIQGIPPFDFPGGVGESQHVGRPGAAALKELSNEAALRAFGFAPFDVAVAKEQEEASLLEYGNKVLGF</sequence>